<evidence type="ECO:0000256" key="8">
    <source>
        <dbReference type="ARBA" id="ARBA00022753"/>
    </source>
</evidence>
<dbReference type="InterPro" id="IPR057288">
    <property type="entry name" value="PH_PLEKHM2"/>
</dbReference>
<keyword evidence="11" id="KW-0446">Lipid-binding</keyword>
<dbReference type="GO" id="GO:0016192">
    <property type="term" value="P:vesicle-mediated transport"/>
    <property type="evidence" value="ECO:0007669"/>
    <property type="project" value="UniProtKB-ARBA"/>
</dbReference>
<comment type="subcellular location">
    <subcellularLocation>
        <location evidence="2">Cytoplasm</location>
        <location evidence="2">Cytoskeleton</location>
        <location evidence="2">Spindle</location>
    </subcellularLocation>
    <subcellularLocation>
        <location evidence="1">Early endosome membrane</location>
    </subcellularLocation>
</comment>
<name>A0A6A5FN21_PERFL</name>
<feature type="domain" description="PX" evidence="20">
    <location>
        <begin position="1766"/>
        <end position="1883"/>
    </location>
</feature>
<evidence type="ECO:0000313" key="21">
    <source>
        <dbReference type="EMBL" id="KAF1394529.1"/>
    </source>
</evidence>
<dbReference type="Pfam" id="PF00225">
    <property type="entry name" value="Kinesin"/>
    <property type="match status" value="1"/>
</dbReference>
<sequence>MASVRVAVRVRPMNRREKDLTAKCIIKMEGTKTSIINLKTPEGIAGDLTRERTKTFTYDFSYDSTDCKSSTYVSQEKVFKDLGVDVLKAAFEGYNACVFAYGQTGSGKSYTMMGNPGDAGLIPRFCESLFSRISAASRWDEASFRTEVSYLEIYNERVRDLLRRKSTQTYNLRVREHPKDGPYVEDLSKHLVQNYSDVEELMEAGNINRTTASTGMNDVSSRSHAIFTINFTQAKFDAEMPSETLSKIHLVDLAGSERADATGATGVRLKEGGNINKSLVTLGNVISALADMTQDGVNTNLKKKSVFVPYRDSVLTWLLKDSLGGNSKTIMIATVSPADVNYGETLSTLRYANRAKNIINKPTINEDCNVRLIRELRAEIARLKALLIQGNQIALLDSPTALSMEEKLHQNEARVLELTKEWTNKWNETQNILKEETLALRKEGIGVVLDSELPHLIGIDDDLLSTGIILYHLKEGRTYVGREDASTEQDIILHGLDLESEHCMFESQNGKVTLVPLGRAQCSVNGVQVTEPMPLNQGAVILLGRTNMFRFNHPKEAAKLREKRKSGLLSTFSLSMTDLSKSCESLSTVMLYNPGLEFERQQREELEKLELKRRLINEMEAKHQSEKAELERLQQEVESQRKESEEVQQRILHQEESLRRRSQDIESRLRDFLAEKERFEEERRSEIHGEEIQRQKREREGEAEEKEQDAEQRRQQEAAEQTEIYRELERLKREREEQRVRLEAERRRLEEQEREQLSLVGRLEEQLREKHEAASALLTLEDARRLEEERRALAEIREALLRAKETAERPDVEEAGEEARSAQLRYANFKQAQVKELGELEEGLRHQRERLEKEVAAERSALLHLTHGLKERHQQLKETQTKGAQDASAVCQEEQLVKQAEHRLQLKERQLASVAEVLLPTLAEEKQRAAEVLERSGGDSSSNGNCVGPPGLDNTLFQVEKELEDKEEKLSLHRLGAQQLQQLQETYEFTANVARQEEKVRRKEKEILESKEKQQREAMEQAVARLERRHSALRRSVSLEPDTEEQRHKSSAVRNLRTGGDLDQQRVEREIQKLRRRISEGEENNRTHSVNNEEKTSHNSSPVSHIQSLNPLLPLSDDRINAYIEEEVQRRLRKMNLLNGSSSNMDLSLSSESLRDEEEASDCSSVRLTDEDDEKLQNINPRKLKYEKACGLESSFLPSLELKANSPPHIQENMFEEPQNGILKLHREDKLESTANVLVETKEVHYRDGEKIKLWQEEASIPLGRVGRIVGEIERCTIGQPKFCVSPANTETKGVDENENITEKRINDSGFCVPDDDEVITDQTTELPVNGHSSYSKEKVEHQTCDPGLAQDVEVPNDQSSKLQNFVNDVGDSKEESKESYVTKISKELPLIHRMQLTHEPEPCILTENEVCQVDQLGGFTLMAPGISRWPEGSVSSLKEACPEVFNQGLVQLPPALSQLQSLSSQKMLEKLGSVAPQMEVDEILSIFWLETANRKQPIPKPGCLLLSGKDITVLSTSETNSEDTIAISHHLNLREIKEVQISLAGQHVRLIGCTEDTVLVVFTHSKDLTQEFCKSLLKVLSPEKFSEGTEDHPLLSDDLMVLSLDWTLSVPDLVLANGVHVTSRFKRVLADLLYIVHGNMDDPGKPSLAHVRPLLYTSVEIKNSTDTAPGQDAIFQFLLTDTHVALLREDGVFHPVPRGSSLVPAQPQFQALKLRKHSDIRCVLVRESDNCLVLELMFTTHRSQTRGKKQLVSRSLGTSADSLQEPVKISIPRYVLRGQGKDEHFEFEVKITVMDEMWTVFRRYSRFLEMHKSLKLKYPELAALEFPPKKLFGNRDERMVAERRNQLERYLRNLFRVMLSSSSSPLRADADAGFHLSKHAICEFSSFFKKGVFEYGSHGTG</sequence>
<gene>
    <name evidence="21" type="ORF">PFLUV_G00001270</name>
</gene>
<evidence type="ECO:0000256" key="2">
    <source>
        <dbReference type="ARBA" id="ARBA00004186"/>
    </source>
</evidence>
<dbReference type="InterPro" id="IPR019821">
    <property type="entry name" value="Kinesin_motor_CS"/>
</dbReference>
<dbReference type="SUPFAM" id="SSF49879">
    <property type="entry name" value="SMAD/FHA domain"/>
    <property type="match status" value="1"/>
</dbReference>
<feature type="domain" description="Kinesin motor" evidence="19">
    <location>
        <begin position="3"/>
        <end position="358"/>
    </location>
</feature>
<evidence type="ECO:0000256" key="7">
    <source>
        <dbReference type="ARBA" id="ARBA00022741"/>
    </source>
</evidence>
<dbReference type="InterPro" id="IPR000253">
    <property type="entry name" value="FHA_dom"/>
</dbReference>
<dbReference type="GO" id="GO:0007169">
    <property type="term" value="P:cell surface receptor protein tyrosine kinase signaling pathway"/>
    <property type="evidence" value="ECO:0007669"/>
    <property type="project" value="UniProtKB-ARBA"/>
</dbReference>
<dbReference type="Pfam" id="PF00787">
    <property type="entry name" value="PX"/>
    <property type="match status" value="1"/>
</dbReference>
<keyword evidence="9 17" id="KW-0067">ATP-binding</keyword>
<protein>
    <recommendedName>
        <fullName evidence="16">Kinesin-like protein KIF16B</fullName>
    </recommendedName>
</protein>
<evidence type="ECO:0000256" key="17">
    <source>
        <dbReference type="PROSITE-ProRule" id="PRU00283"/>
    </source>
</evidence>
<dbReference type="Gene3D" id="2.60.200.20">
    <property type="match status" value="1"/>
</dbReference>
<dbReference type="GO" id="GO:0005874">
    <property type="term" value="C:microtubule"/>
    <property type="evidence" value="ECO:0007669"/>
    <property type="project" value="UniProtKB-KW"/>
</dbReference>
<proteinExistence type="inferred from homology"/>
<evidence type="ECO:0000256" key="3">
    <source>
        <dbReference type="ARBA" id="ARBA00022448"/>
    </source>
</evidence>
<keyword evidence="5" id="KW-0597">Phosphoprotein</keyword>
<dbReference type="CDD" id="cd06874">
    <property type="entry name" value="PX_KIF16B_SNX23"/>
    <property type="match status" value="1"/>
</dbReference>
<dbReference type="FunFam" id="3.30.1520.10:FF:000022">
    <property type="entry name" value="Kinesin family member 16B"/>
    <property type="match status" value="1"/>
</dbReference>
<dbReference type="InterPro" id="IPR036871">
    <property type="entry name" value="PX_dom_sf"/>
</dbReference>
<dbReference type="Pfam" id="PF00498">
    <property type="entry name" value="FHA"/>
    <property type="match status" value="1"/>
</dbReference>
<dbReference type="Gene3D" id="3.40.850.10">
    <property type="entry name" value="Kinesin motor domain"/>
    <property type="match status" value="1"/>
</dbReference>
<organism evidence="21 22">
    <name type="scientific">Perca fluviatilis</name>
    <name type="common">European perch</name>
    <dbReference type="NCBI Taxonomy" id="8168"/>
    <lineage>
        <taxon>Eukaryota</taxon>
        <taxon>Metazoa</taxon>
        <taxon>Chordata</taxon>
        <taxon>Craniata</taxon>
        <taxon>Vertebrata</taxon>
        <taxon>Euteleostomi</taxon>
        <taxon>Actinopterygii</taxon>
        <taxon>Neopterygii</taxon>
        <taxon>Teleostei</taxon>
        <taxon>Neoteleostei</taxon>
        <taxon>Acanthomorphata</taxon>
        <taxon>Eupercaria</taxon>
        <taxon>Perciformes</taxon>
        <taxon>Percoidei</taxon>
        <taxon>Percidae</taxon>
        <taxon>Percinae</taxon>
        <taxon>Perca</taxon>
    </lineage>
</organism>
<dbReference type="SMART" id="SM00312">
    <property type="entry name" value="PX"/>
    <property type="match status" value="1"/>
</dbReference>
<feature type="region of interest" description="Disordered" evidence="18">
    <location>
        <begin position="1140"/>
        <end position="1167"/>
    </location>
</feature>
<dbReference type="SUPFAM" id="SSF64268">
    <property type="entry name" value="PX domain"/>
    <property type="match status" value="1"/>
</dbReference>
<dbReference type="PROSITE" id="PS00411">
    <property type="entry name" value="KINESIN_MOTOR_1"/>
    <property type="match status" value="1"/>
</dbReference>
<keyword evidence="14" id="KW-0206">Cytoskeleton</keyword>
<dbReference type="PANTHER" id="PTHR47117">
    <property type="entry name" value="STAR-RELATED LIPID TRANSFER PROTEIN 9"/>
    <property type="match status" value="1"/>
</dbReference>
<evidence type="ECO:0000256" key="4">
    <source>
        <dbReference type="ARBA" id="ARBA00022490"/>
    </source>
</evidence>
<dbReference type="GO" id="GO:0003777">
    <property type="term" value="F:microtubule motor activity"/>
    <property type="evidence" value="ECO:0007669"/>
    <property type="project" value="InterPro"/>
</dbReference>
<evidence type="ECO:0000313" key="22">
    <source>
        <dbReference type="Proteomes" id="UP000465112"/>
    </source>
</evidence>
<comment type="similarity">
    <text evidence="17">Belongs to the TRAFAC class myosin-kinesin ATPase superfamily. Kinesin family.</text>
</comment>
<dbReference type="Proteomes" id="UP000465112">
    <property type="component" value="Chromosome 1"/>
</dbReference>
<dbReference type="InterPro" id="IPR001752">
    <property type="entry name" value="Kinesin_motor_dom"/>
</dbReference>
<feature type="binding site" evidence="17">
    <location>
        <begin position="102"/>
        <end position="109"/>
    </location>
    <ligand>
        <name>ATP</name>
        <dbReference type="ChEBI" id="CHEBI:30616"/>
    </ligand>
</feature>
<dbReference type="InterPro" id="IPR008984">
    <property type="entry name" value="SMAD_FHA_dom_sf"/>
</dbReference>
<keyword evidence="13 17" id="KW-0505">Motor protein</keyword>
<comment type="caution">
    <text evidence="21">The sequence shown here is derived from an EMBL/GenBank/DDBJ whole genome shotgun (WGS) entry which is preliminary data.</text>
</comment>
<dbReference type="InterPro" id="IPR027417">
    <property type="entry name" value="P-loop_NTPase"/>
</dbReference>
<evidence type="ECO:0000256" key="5">
    <source>
        <dbReference type="ARBA" id="ARBA00022553"/>
    </source>
</evidence>
<dbReference type="GO" id="GO:0005524">
    <property type="term" value="F:ATP binding"/>
    <property type="evidence" value="ECO:0007669"/>
    <property type="project" value="UniProtKB-UniRule"/>
</dbReference>
<dbReference type="PRINTS" id="PR00380">
    <property type="entry name" value="KINESINHEAVY"/>
</dbReference>
<evidence type="ECO:0000256" key="14">
    <source>
        <dbReference type="ARBA" id="ARBA00023212"/>
    </source>
</evidence>
<dbReference type="SUPFAM" id="SSF52540">
    <property type="entry name" value="P-loop containing nucleoside triphosphate hydrolases"/>
    <property type="match status" value="1"/>
</dbReference>
<dbReference type="SMART" id="SM00129">
    <property type="entry name" value="KISc"/>
    <property type="match status" value="1"/>
</dbReference>
<evidence type="ECO:0000259" key="19">
    <source>
        <dbReference type="PROSITE" id="PS50067"/>
    </source>
</evidence>
<dbReference type="GO" id="GO:0008017">
    <property type="term" value="F:microtubule binding"/>
    <property type="evidence" value="ECO:0007669"/>
    <property type="project" value="InterPro"/>
</dbReference>
<feature type="compositionally biased region" description="Basic and acidic residues" evidence="18">
    <location>
        <begin position="998"/>
        <end position="1030"/>
    </location>
</feature>
<keyword evidence="12" id="KW-0472">Membrane</keyword>
<dbReference type="FunFam" id="2.60.200.20:FF:000005">
    <property type="entry name" value="Kinesin family member 16B"/>
    <property type="match status" value="1"/>
</dbReference>
<dbReference type="PROSITE" id="PS50195">
    <property type="entry name" value="PX"/>
    <property type="match status" value="1"/>
</dbReference>
<dbReference type="FunFam" id="3.40.850.10:FF:000021">
    <property type="entry name" value="kinesin-like protein KIF16B isoform X1"/>
    <property type="match status" value="1"/>
</dbReference>
<keyword evidence="3" id="KW-0813">Transport</keyword>
<dbReference type="GO" id="GO:0031901">
    <property type="term" value="C:early endosome membrane"/>
    <property type="evidence" value="ECO:0007669"/>
    <property type="project" value="UniProtKB-SubCell"/>
</dbReference>
<evidence type="ECO:0000256" key="1">
    <source>
        <dbReference type="ARBA" id="ARBA00004146"/>
    </source>
</evidence>
<evidence type="ECO:0000256" key="18">
    <source>
        <dbReference type="SAM" id="MobiDB-lite"/>
    </source>
</evidence>
<feature type="compositionally biased region" description="Polar residues" evidence="18">
    <location>
        <begin position="1098"/>
        <end position="1110"/>
    </location>
</feature>
<evidence type="ECO:0000256" key="6">
    <source>
        <dbReference type="ARBA" id="ARBA00022701"/>
    </source>
</evidence>
<accession>A0A6A5FN21</accession>
<dbReference type="InterPro" id="IPR036961">
    <property type="entry name" value="Kinesin_motor_dom_sf"/>
</dbReference>
<dbReference type="InterPro" id="IPR001683">
    <property type="entry name" value="PX_dom"/>
</dbReference>
<dbReference type="PROSITE" id="PS50067">
    <property type="entry name" value="KINESIN_MOTOR_2"/>
    <property type="match status" value="1"/>
</dbReference>
<evidence type="ECO:0000256" key="16">
    <source>
        <dbReference type="ARBA" id="ARBA00074951"/>
    </source>
</evidence>
<comment type="function">
    <text evidence="15">Plus end-directed microtubule-dependent motor protein involved in endosome transport and receptor recycling and degradation. Regulates the plus end motility of early endosomes and the balance between recycling and degradation of receptors such as EGF receptor (EGFR) and FGF receptor (FGFR). Regulates the Golgi to endosome transport of FGFR-containing vesicles during early development, a key process for developing basement membrane and epiblast and primitive endoderm lineages during early postimplantation development.</text>
</comment>
<keyword evidence="6" id="KW-0493">Microtubule</keyword>
<feature type="compositionally biased region" description="Basic and acidic residues" evidence="18">
    <location>
        <begin position="1063"/>
        <end position="1097"/>
    </location>
</feature>
<dbReference type="GO" id="GO:0005819">
    <property type="term" value="C:spindle"/>
    <property type="evidence" value="ECO:0007669"/>
    <property type="project" value="UniProtKB-SubCell"/>
</dbReference>
<keyword evidence="22" id="KW-1185">Reference proteome</keyword>
<evidence type="ECO:0000259" key="20">
    <source>
        <dbReference type="PROSITE" id="PS50195"/>
    </source>
</evidence>
<feature type="region of interest" description="Disordered" evidence="18">
    <location>
        <begin position="623"/>
        <end position="650"/>
    </location>
</feature>
<dbReference type="PANTHER" id="PTHR47117:SF8">
    <property type="entry name" value="KINESIN FAMILY MEMBER 16B"/>
    <property type="match status" value="1"/>
</dbReference>
<feature type="region of interest" description="Disordered" evidence="18">
    <location>
        <begin position="998"/>
        <end position="1110"/>
    </location>
</feature>
<dbReference type="Pfam" id="PF23142">
    <property type="entry name" value="PH_PLEKHM2"/>
    <property type="match status" value="1"/>
</dbReference>
<feature type="compositionally biased region" description="Low complexity" evidence="18">
    <location>
        <begin position="1140"/>
        <end position="1152"/>
    </location>
</feature>
<dbReference type="CDD" id="cd01365">
    <property type="entry name" value="KISc_KIF1A_KIF1B"/>
    <property type="match status" value="1"/>
</dbReference>
<evidence type="ECO:0000256" key="12">
    <source>
        <dbReference type="ARBA" id="ARBA00023136"/>
    </source>
</evidence>
<feature type="compositionally biased region" description="Basic and acidic residues" evidence="18">
    <location>
        <begin position="709"/>
        <end position="722"/>
    </location>
</feature>
<keyword evidence="7 17" id="KW-0547">Nucleotide-binding</keyword>
<dbReference type="GO" id="GO:0035091">
    <property type="term" value="F:phosphatidylinositol binding"/>
    <property type="evidence" value="ECO:0007669"/>
    <property type="project" value="InterPro"/>
</dbReference>
<dbReference type="Gene3D" id="3.30.1520.10">
    <property type="entry name" value="Phox-like domain"/>
    <property type="match status" value="1"/>
</dbReference>
<dbReference type="EMBL" id="VHII01000001">
    <property type="protein sequence ID" value="KAF1394529.1"/>
    <property type="molecule type" value="Genomic_DNA"/>
</dbReference>
<keyword evidence="4" id="KW-0963">Cytoplasm</keyword>
<feature type="region of interest" description="Disordered" evidence="18">
    <location>
        <begin position="683"/>
        <end position="722"/>
    </location>
</feature>
<dbReference type="GO" id="GO:0007018">
    <property type="term" value="P:microtubule-based movement"/>
    <property type="evidence" value="ECO:0007669"/>
    <property type="project" value="InterPro"/>
</dbReference>
<evidence type="ECO:0000256" key="9">
    <source>
        <dbReference type="ARBA" id="ARBA00022840"/>
    </source>
</evidence>
<reference evidence="21 22" key="1">
    <citation type="submission" date="2019-06" db="EMBL/GenBank/DDBJ databases">
        <title>A chromosome-scale genome assembly of the European perch, Perca fluviatilis.</title>
        <authorList>
            <person name="Roques C."/>
            <person name="Zahm M."/>
            <person name="Cabau C."/>
            <person name="Klopp C."/>
            <person name="Bouchez O."/>
            <person name="Donnadieu C."/>
            <person name="Kuhl H."/>
            <person name="Gislard M."/>
            <person name="Guendouz S."/>
            <person name="Journot L."/>
            <person name="Haffray P."/>
            <person name="Bestin A."/>
            <person name="Morvezen R."/>
            <person name="Feron R."/>
            <person name="Wen M."/>
            <person name="Jouanno E."/>
            <person name="Herpin A."/>
            <person name="Schartl M."/>
            <person name="Postlethwait J."/>
            <person name="Schaerlinger B."/>
            <person name="Chardard D."/>
            <person name="Lecocq T."/>
            <person name="Poncet C."/>
            <person name="Jaffrelo L."/>
            <person name="Lampietro C."/>
            <person name="Guiguen Y."/>
        </authorList>
    </citation>
    <scope>NUCLEOTIDE SEQUENCE [LARGE SCALE GENOMIC DNA]</scope>
    <source>
        <tissue evidence="21">Blood</tissue>
    </source>
</reference>
<evidence type="ECO:0000256" key="11">
    <source>
        <dbReference type="ARBA" id="ARBA00023121"/>
    </source>
</evidence>
<evidence type="ECO:0000256" key="15">
    <source>
        <dbReference type="ARBA" id="ARBA00054846"/>
    </source>
</evidence>
<evidence type="ECO:0000256" key="13">
    <source>
        <dbReference type="ARBA" id="ARBA00023175"/>
    </source>
</evidence>
<feature type="compositionally biased region" description="Basic and acidic residues" evidence="18">
    <location>
        <begin position="683"/>
        <end position="700"/>
    </location>
</feature>
<keyword evidence="8" id="KW-0967">Endosome</keyword>
<keyword evidence="10" id="KW-0175">Coiled coil</keyword>
<evidence type="ECO:0000256" key="10">
    <source>
        <dbReference type="ARBA" id="ARBA00023054"/>
    </source>
</evidence>